<feature type="domain" description="HAMP" evidence="14">
    <location>
        <begin position="217"/>
        <end position="269"/>
    </location>
</feature>
<evidence type="ECO:0000313" key="16">
    <source>
        <dbReference type="Proteomes" id="UP000281604"/>
    </source>
</evidence>
<name>A0A3M4AY03_9PSED</name>
<dbReference type="GO" id="GO:0006935">
    <property type="term" value="P:chemotaxis"/>
    <property type="evidence" value="ECO:0007669"/>
    <property type="project" value="UniProtKB-KW"/>
</dbReference>
<dbReference type="GO" id="GO:0007165">
    <property type="term" value="P:signal transduction"/>
    <property type="evidence" value="ECO:0007669"/>
    <property type="project" value="UniProtKB-KW"/>
</dbReference>
<comment type="similarity">
    <text evidence="9">Belongs to the methyl-accepting chemotaxis (MCP) protein family.</text>
</comment>
<keyword evidence="5 12" id="KW-0812">Transmembrane</keyword>
<keyword evidence="15" id="KW-0418">Kinase</keyword>
<evidence type="ECO:0000259" key="14">
    <source>
        <dbReference type="PROSITE" id="PS50885"/>
    </source>
</evidence>
<proteinExistence type="inferred from homology"/>
<evidence type="ECO:0000256" key="9">
    <source>
        <dbReference type="ARBA" id="ARBA00029447"/>
    </source>
</evidence>
<evidence type="ECO:0000256" key="12">
    <source>
        <dbReference type="SAM" id="Phobius"/>
    </source>
</evidence>
<dbReference type="Pfam" id="PF00015">
    <property type="entry name" value="MCPsignal"/>
    <property type="match status" value="1"/>
</dbReference>
<accession>A0A3M4AY03</accession>
<dbReference type="FunFam" id="1.10.287.950:FF:000001">
    <property type="entry name" value="Methyl-accepting chemotaxis sensory transducer"/>
    <property type="match status" value="1"/>
</dbReference>
<evidence type="ECO:0000256" key="7">
    <source>
        <dbReference type="ARBA" id="ARBA00023136"/>
    </source>
</evidence>
<dbReference type="PANTHER" id="PTHR32089:SF120">
    <property type="entry name" value="METHYL-ACCEPTING CHEMOTAXIS PROTEIN TLPQ"/>
    <property type="match status" value="1"/>
</dbReference>
<dbReference type="PROSITE" id="PS50111">
    <property type="entry name" value="CHEMOTAXIS_TRANSDUC_2"/>
    <property type="match status" value="1"/>
</dbReference>
<keyword evidence="15" id="KW-0808">Transferase</keyword>
<dbReference type="CDD" id="cd06225">
    <property type="entry name" value="HAMP"/>
    <property type="match status" value="1"/>
</dbReference>
<evidence type="ECO:0000256" key="2">
    <source>
        <dbReference type="ARBA" id="ARBA00022475"/>
    </source>
</evidence>
<evidence type="ECO:0000256" key="4">
    <source>
        <dbReference type="ARBA" id="ARBA00022500"/>
    </source>
</evidence>
<evidence type="ECO:0000259" key="13">
    <source>
        <dbReference type="PROSITE" id="PS50111"/>
    </source>
</evidence>
<dbReference type="PANTHER" id="PTHR32089">
    <property type="entry name" value="METHYL-ACCEPTING CHEMOTAXIS PROTEIN MCPB"/>
    <property type="match status" value="1"/>
</dbReference>
<keyword evidence="6 12" id="KW-1133">Transmembrane helix</keyword>
<evidence type="ECO:0000256" key="11">
    <source>
        <dbReference type="SAM" id="Coils"/>
    </source>
</evidence>
<keyword evidence="11" id="KW-0175">Coiled coil</keyword>
<dbReference type="InterPro" id="IPR004089">
    <property type="entry name" value="MCPsignal_dom"/>
</dbReference>
<dbReference type="GO" id="GO:0005886">
    <property type="term" value="C:plasma membrane"/>
    <property type="evidence" value="ECO:0007669"/>
    <property type="project" value="UniProtKB-SubCell"/>
</dbReference>
<feature type="transmembrane region" description="Helical" evidence="12">
    <location>
        <begin position="20"/>
        <end position="39"/>
    </location>
</feature>
<dbReference type="SUPFAM" id="SSF58104">
    <property type="entry name" value="Methyl-accepting chemotaxis protein (MCP) signaling domain"/>
    <property type="match status" value="1"/>
</dbReference>
<dbReference type="SMART" id="SM00304">
    <property type="entry name" value="HAMP"/>
    <property type="match status" value="1"/>
</dbReference>
<dbReference type="InterPro" id="IPR024478">
    <property type="entry name" value="HlyB_4HB_MCP"/>
</dbReference>
<gene>
    <name evidence="15" type="ORF">ALQ30_100206</name>
</gene>
<dbReference type="InterPro" id="IPR003660">
    <property type="entry name" value="HAMP_dom"/>
</dbReference>
<keyword evidence="8 10" id="KW-0807">Transducer</keyword>
<dbReference type="CDD" id="cd11386">
    <property type="entry name" value="MCP_signal"/>
    <property type="match status" value="1"/>
</dbReference>
<dbReference type="Pfam" id="PF12729">
    <property type="entry name" value="4HB_MCP_1"/>
    <property type="match status" value="1"/>
</dbReference>
<dbReference type="AlphaFoldDB" id="A0A3M4AY03"/>
<dbReference type="PROSITE" id="PS50885">
    <property type="entry name" value="HAMP"/>
    <property type="match status" value="1"/>
</dbReference>
<dbReference type="EMBL" id="RBQE01000118">
    <property type="protein sequence ID" value="RMP11721.1"/>
    <property type="molecule type" value="Genomic_DNA"/>
</dbReference>
<dbReference type="Gene3D" id="1.10.287.950">
    <property type="entry name" value="Methyl-accepting chemotaxis protein"/>
    <property type="match status" value="1"/>
</dbReference>
<keyword evidence="4" id="KW-0145">Chemotaxis</keyword>
<evidence type="ECO:0000256" key="3">
    <source>
        <dbReference type="ARBA" id="ARBA00022481"/>
    </source>
</evidence>
<evidence type="ECO:0000256" key="5">
    <source>
        <dbReference type="ARBA" id="ARBA00022692"/>
    </source>
</evidence>
<sequence length="546" mass="58885">MEKQESRMRLRNLNLAPRAALFFASIIVLVFVLGVFAVLQMGKLRDAEKDVELNWMASIRQTSLMNTTTLRLRLETQRGLADPQSIQKNIESFAGYRKAFTEAVANYEPLIADEKERSLYIPVKNSADAYSKQLDILEPLMRQGDIAAAVSLVSTSIRPMTNTMEVQIKDLTNFNNEGAARAGQTATDLYENGLWLVVGLIAGVVILTVGLALLLTKSITSPINDALSVAERIAASDLSKEVLVSGTDEAGRLLKALAQMQANLRNTIMQISDSSNQLASASEEMTAVTEESSRGLVSQNDEVNQAATAVTEMSAAVDEVARNAESASEESKRTQGYTEVGLARVAQTLKSIEKLNGNVENTSEQIQGLSDRAQSITKVVEVIRAIAEQTNLLALNAAIEAARAGEQGRGFAVVADEVRALAHRTQVSTQEIEQMIAAIQSDSDLAVKAMNTSRDLATESLGVAQEASTSLDQISTAIIQINERNLMIATASEEQSHVAREVDRNLVSIRELATQSAAGAAQTASACGEMSKLAVNLNQLVNRFVV</sequence>
<dbReference type="SMART" id="SM00283">
    <property type="entry name" value="MA"/>
    <property type="match status" value="1"/>
</dbReference>
<keyword evidence="2" id="KW-1003">Cell membrane</keyword>
<keyword evidence="3" id="KW-0488">Methylation</keyword>
<dbReference type="Pfam" id="PF00672">
    <property type="entry name" value="HAMP"/>
    <property type="match status" value="1"/>
</dbReference>
<evidence type="ECO:0000256" key="10">
    <source>
        <dbReference type="PROSITE-ProRule" id="PRU00284"/>
    </source>
</evidence>
<feature type="coiled-coil region" evidence="11">
    <location>
        <begin position="271"/>
        <end position="372"/>
    </location>
</feature>
<dbReference type="GO" id="GO:0004888">
    <property type="term" value="F:transmembrane signaling receptor activity"/>
    <property type="evidence" value="ECO:0007669"/>
    <property type="project" value="InterPro"/>
</dbReference>
<evidence type="ECO:0000256" key="6">
    <source>
        <dbReference type="ARBA" id="ARBA00022989"/>
    </source>
</evidence>
<evidence type="ECO:0000256" key="8">
    <source>
        <dbReference type="ARBA" id="ARBA00023224"/>
    </source>
</evidence>
<reference evidence="15 16" key="1">
    <citation type="submission" date="2018-08" db="EMBL/GenBank/DDBJ databases">
        <title>Recombination of ecologically and evolutionarily significant loci maintains genetic cohesion in the Pseudomonas syringae species complex.</title>
        <authorList>
            <person name="Dillon M."/>
            <person name="Thakur S."/>
            <person name="Almeida R.N.D."/>
            <person name="Weir B.S."/>
            <person name="Guttman D.S."/>
        </authorList>
    </citation>
    <scope>NUCLEOTIDE SEQUENCE [LARGE SCALE GENOMIC DNA]</scope>
    <source>
        <strain evidence="15 16">ICMP 3706</strain>
    </source>
</reference>
<dbReference type="Proteomes" id="UP000281604">
    <property type="component" value="Unassembled WGS sequence"/>
</dbReference>
<dbReference type="InterPro" id="IPR004090">
    <property type="entry name" value="Chemotax_Me-accpt_rcpt"/>
</dbReference>
<protein>
    <submittedName>
        <fullName evidence="15">Histidine kinase, HAMP region:Bacterial chemotaxis sensory transducer</fullName>
    </submittedName>
</protein>
<keyword evidence="7 12" id="KW-0472">Membrane</keyword>
<organism evidence="15 16">
    <name type="scientific">Pseudomonas syringae pv. persicae</name>
    <dbReference type="NCBI Taxonomy" id="237306"/>
    <lineage>
        <taxon>Bacteria</taxon>
        <taxon>Pseudomonadati</taxon>
        <taxon>Pseudomonadota</taxon>
        <taxon>Gammaproteobacteria</taxon>
        <taxon>Pseudomonadales</taxon>
        <taxon>Pseudomonadaceae</taxon>
        <taxon>Pseudomonas</taxon>
    </lineage>
</organism>
<dbReference type="PRINTS" id="PR00260">
    <property type="entry name" value="CHEMTRNSDUCR"/>
</dbReference>
<feature type="transmembrane region" description="Helical" evidence="12">
    <location>
        <begin position="194"/>
        <end position="215"/>
    </location>
</feature>
<evidence type="ECO:0000256" key="1">
    <source>
        <dbReference type="ARBA" id="ARBA00004651"/>
    </source>
</evidence>
<dbReference type="GO" id="GO:0016301">
    <property type="term" value="F:kinase activity"/>
    <property type="evidence" value="ECO:0007669"/>
    <property type="project" value="UniProtKB-KW"/>
</dbReference>
<comment type="subcellular location">
    <subcellularLocation>
        <location evidence="1">Cell membrane</location>
        <topology evidence="1">Multi-pass membrane protein</topology>
    </subcellularLocation>
</comment>
<evidence type="ECO:0000313" key="15">
    <source>
        <dbReference type="EMBL" id="RMP11721.1"/>
    </source>
</evidence>
<feature type="domain" description="Methyl-accepting transducer" evidence="13">
    <location>
        <begin position="274"/>
        <end position="510"/>
    </location>
</feature>
<comment type="caution">
    <text evidence="15">The sequence shown here is derived from an EMBL/GenBank/DDBJ whole genome shotgun (WGS) entry which is preliminary data.</text>
</comment>